<keyword evidence="8" id="KW-1185">Reference proteome</keyword>
<dbReference type="PANTHER" id="PTHR43820:SF4">
    <property type="entry name" value="HIGH-AFFINITY BRANCHED-CHAIN AMINO ACID TRANSPORT ATP-BINDING PROTEIN LIVF"/>
    <property type="match status" value="1"/>
</dbReference>
<dbReference type="InterPro" id="IPR027417">
    <property type="entry name" value="P-loop_NTPase"/>
</dbReference>
<organism evidence="7 8">
    <name type="scientific">Amycolatopsis viridis</name>
    <dbReference type="NCBI Taxonomy" id="185678"/>
    <lineage>
        <taxon>Bacteria</taxon>
        <taxon>Bacillati</taxon>
        <taxon>Actinomycetota</taxon>
        <taxon>Actinomycetes</taxon>
        <taxon>Pseudonocardiales</taxon>
        <taxon>Pseudonocardiaceae</taxon>
        <taxon>Amycolatopsis</taxon>
    </lineage>
</organism>
<evidence type="ECO:0000313" key="8">
    <source>
        <dbReference type="Proteomes" id="UP000754495"/>
    </source>
</evidence>
<dbReference type="GO" id="GO:0005524">
    <property type="term" value="F:ATP binding"/>
    <property type="evidence" value="ECO:0007669"/>
    <property type="project" value="UniProtKB-KW"/>
</dbReference>
<protein>
    <submittedName>
        <fullName evidence="7">Branched-chain amino acid transport system ATP-binding protein</fullName>
    </submittedName>
</protein>
<keyword evidence="4 7" id="KW-0067">ATP-binding</keyword>
<gene>
    <name evidence="7" type="ORF">FHX46_001024</name>
</gene>
<dbReference type="InterPro" id="IPR003439">
    <property type="entry name" value="ABC_transporter-like_ATP-bd"/>
</dbReference>
<dbReference type="SUPFAM" id="SSF52540">
    <property type="entry name" value="P-loop containing nucleoside triphosphate hydrolases"/>
    <property type="match status" value="1"/>
</dbReference>
<evidence type="ECO:0000256" key="3">
    <source>
        <dbReference type="ARBA" id="ARBA00022741"/>
    </source>
</evidence>
<dbReference type="InterPro" id="IPR003593">
    <property type="entry name" value="AAA+_ATPase"/>
</dbReference>
<dbReference type="RefSeq" id="WP_167111120.1">
    <property type="nucleotide sequence ID" value="NZ_JAANOU010000001.1"/>
</dbReference>
<dbReference type="Pfam" id="PF00005">
    <property type="entry name" value="ABC_tran"/>
    <property type="match status" value="1"/>
</dbReference>
<proteinExistence type="inferred from homology"/>
<sequence length="236" mass="24929">MLTIDSLTVRLGHRTVVDALSAALPPGEISLILGHNGAGKSTLLRTIAGLLRPAGGSIALDGADIARRSPVEVARSGVVLVPQGRGVFADLSVAENIKLGMWNARRLGRSTTDTERARLDDARELFPVLDEQWHSRAGSLSGGQQQQVAIARAFLANPKVLLLDEPSVGLSPKLADVVLTTVASLRREDRIIVLVEQNVHQALAVADSVAVMRAGAVEQHGLAPSDIAQQDLAAIF</sequence>
<accession>A0ABX0SS64</accession>
<evidence type="ECO:0000256" key="4">
    <source>
        <dbReference type="ARBA" id="ARBA00022840"/>
    </source>
</evidence>
<keyword evidence="2" id="KW-0813">Transport</keyword>
<keyword evidence="5" id="KW-0029">Amino-acid transport</keyword>
<comment type="caution">
    <text evidence="7">The sequence shown here is derived from an EMBL/GenBank/DDBJ whole genome shotgun (WGS) entry which is preliminary data.</text>
</comment>
<name>A0ABX0SS64_9PSEU</name>
<evidence type="ECO:0000313" key="7">
    <source>
        <dbReference type="EMBL" id="NIH78494.1"/>
    </source>
</evidence>
<comment type="similarity">
    <text evidence="1">Belongs to the ABC transporter superfamily.</text>
</comment>
<dbReference type="PANTHER" id="PTHR43820">
    <property type="entry name" value="HIGH-AFFINITY BRANCHED-CHAIN AMINO ACID TRANSPORT ATP-BINDING PROTEIN LIVF"/>
    <property type="match status" value="1"/>
</dbReference>
<feature type="domain" description="ABC transporter" evidence="6">
    <location>
        <begin position="2"/>
        <end position="232"/>
    </location>
</feature>
<evidence type="ECO:0000256" key="1">
    <source>
        <dbReference type="ARBA" id="ARBA00005417"/>
    </source>
</evidence>
<dbReference type="InterPro" id="IPR052156">
    <property type="entry name" value="BCAA_Transport_ATP-bd_LivF"/>
</dbReference>
<evidence type="ECO:0000256" key="5">
    <source>
        <dbReference type="ARBA" id="ARBA00022970"/>
    </source>
</evidence>
<dbReference type="Proteomes" id="UP000754495">
    <property type="component" value="Unassembled WGS sequence"/>
</dbReference>
<dbReference type="EMBL" id="JAANOU010000001">
    <property type="protein sequence ID" value="NIH78494.1"/>
    <property type="molecule type" value="Genomic_DNA"/>
</dbReference>
<dbReference type="PROSITE" id="PS50893">
    <property type="entry name" value="ABC_TRANSPORTER_2"/>
    <property type="match status" value="1"/>
</dbReference>
<dbReference type="CDD" id="cd03224">
    <property type="entry name" value="ABC_TM1139_LivF_branched"/>
    <property type="match status" value="1"/>
</dbReference>
<dbReference type="Gene3D" id="3.40.50.300">
    <property type="entry name" value="P-loop containing nucleotide triphosphate hydrolases"/>
    <property type="match status" value="1"/>
</dbReference>
<dbReference type="SMART" id="SM00382">
    <property type="entry name" value="AAA"/>
    <property type="match status" value="1"/>
</dbReference>
<keyword evidence="3" id="KW-0547">Nucleotide-binding</keyword>
<evidence type="ECO:0000259" key="6">
    <source>
        <dbReference type="PROSITE" id="PS50893"/>
    </source>
</evidence>
<evidence type="ECO:0000256" key="2">
    <source>
        <dbReference type="ARBA" id="ARBA00022448"/>
    </source>
</evidence>
<reference evidence="7 8" key="1">
    <citation type="submission" date="2020-03" db="EMBL/GenBank/DDBJ databases">
        <title>Sequencing the genomes of 1000 actinobacteria strains.</title>
        <authorList>
            <person name="Klenk H.-P."/>
        </authorList>
    </citation>
    <scope>NUCLEOTIDE SEQUENCE [LARGE SCALE GENOMIC DNA]</scope>
    <source>
        <strain evidence="7 8">DSM 45668</strain>
    </source>
</reference>